<dbReference type="Proteomes" id="UP000215902">
    <property type="component" value="Unassembled WGS sequence"/>
</dbReference>
<dbReference type="GO" id="GO:0031122">
    <property type="term" value="P:cytoplasmic microtubule organization"/>
    <property type="evidence" value="ECO:0007669"/>
    <property type="project" value="TreeGrafter"/>
</dbReference>
<dbReference type="AlphaFoldDB" id="A0A267DEN2"/>
<evidence type="ECO:0000313" key="10">
    <source>
        <dbReference type="Proteomes" id="UP000215902"/>
    </source>
</evidence>
<dbReference type="Gene3D" id="1.20.120.1900">
    <property type="entry name" value="Gamma-tubulin complex, C-terminal domain"/>
    <property type="match status" value="1"/>
</dbReference>
<dbReference type="OrthoDB" id="78652at2759"/>
<dbReference type="InterPro" id="IPR040457">
    <property type="entry name" value="GCP_C"/>
</dbReference>
<dbReference type="GO" id="GO:0051225">
    <property type="term" value="P:spindle assembly"/>
    <property type="evidence" value="ECO:0007669"/>
    <property type="project" value="TreeGrafter"/>
</dbReference>
<dbReference type="EMBL" id="NIVC01004351">
    <property type="protein sequence ID" value="PAA47731.1"/>
    <property type="molecule type" value="Genomic_DNA"/>
</dbReference>
<dbReference type="PANTHER" id="PTHR19302">
    <property type="entry name" value="GAMMA TUBULIN COMPLEX PROTEIN"/>
    <property type="match status" value="1"/>
</dbReference>
<dbReference type="GO" id="GO:0000922">
    <property type="term" value="C:spindle pole"/>
    <property type="evidence" value="ECO:0007669"/>
    <property type="project" value="InterPro"/>
</dbReference>
<protein>
    <recommendedName>
        <fullName evidence="6">Gamma-tubulin complex component</fullName>
    </recommendedName>
</protein>
<gene>
    <name evidence="9" type="ORF">BOX15_Mlig033622g1</name>
</gene>
<dbReference type="InterPro" id="IPR041470">
    <property type="entry name" value="GCP_N"/>
</dbReference>
<comment type="similarity">
    <text evidence="2 6">Belongs to the TUBGCP family.</text>
</comment>
<evidence type="ECO:0000259" key="7">
    <source>
        <dbReference type="Pfam" id="PF04130"/>
    </source>
</evidence>
<keyword evidence="4 6" id="KW-0493">Microtubule</keyword>
<evidence type="ECO:0000256" key="3">
    <source>
        <dbReference type="ARBA" id="ARBA00022490"/>
    </source>
</evidence>
<keyword evidence="5 6" id="KW-0206">Cytoskeleton</keyword>
<keyword evidence="3 6" id="KW-0963">Cytoplasm</keyword>
<dbReference type="GO" id="GO:0000278">
    <property type="term" value="P:mitotic cell cycle"/>
    <property type="evidence" value="ECO:0007669"/>
    <property type="project" value="TreeGrafter"/>
</dbReference>
<evidence type="ECO:0000256" key="5">
    <source>
        <dbReference type="ARBA" id="ARBA00023212"/>
    </source>
</evidence>
<proteinExistence type="inferred from homology"/>
<evidence type="ECO:0000313" key="9">
    <source>
        <dbReference type="EMBL" id="PAA47731.1"/>
    </source>
</evidence>
<keyword evidence="10" id="KW-1185">Reference proteome</keyword>
<evidence type="ECO:0000256" key="2">
    <source>
        <dbReference type="ARBA" id="ARBA00010337"/>
    </source>
</evidence>
<dbReference type="InterPro" id="IPR007259">
    <property type="entry name" value="GCP"/>
</dbReference>
<feature type="domain" description="Gamma tubulin complex component protein N-terminal" evidence="8">
    <location>
        <begin position="2"/>
        <end position="327"/>
    </location>
</feature>
<evidence type="ECO:0000256" key="1">
    <source>
        <dbReference type="ARBA" id="ARBA00004267"/>
    </source>
</evidence>
<evidence type="ECO:0000259" key="8">
    <source>
        <dbReference type="Pfam" id="PF17681"/>
    </source>
</evidence>
<organism evidence="9 10">
    <name type="scientific">Macrostomum lignano</name>
    <dbReference type="NCBI Taxonomy" id="282301"/>
    <lineage>
        <taxon>Eukaryota</taxon>
        <taxon>Metazoa</taxon>
        <taxon>Spiralia</taxon>
        <taxon>Lophotrochozoa</taxon>
        <taxon>Platyhelminthes</taxon>
        <taxon>Rhabditophora</taxon>
        <taxon>Macrostomorpha</taxon>
        <taxon>Macrostomida</taxon>
        <taxon>Macrostomidae</taxon>
        <taxon>Macrostomum</taxon>
    </lineage>
</organism>
<accession>A0A267DEN2</accession>
<dbReference type="GO" id="GO:0005874">
    <property type="term" value="C:microtubule"/>
    <property type="evidence" value="ECO:0007669"/>
    <property type="project" value="UniProtKB-KW"/>
</dbReference>
<dbReference type="GO" id="GO:0043015">
    <property type="term" value="F:gamma-tubulin binding"/>
    <property type="evidence" value="ECO:0007669"/>
    <property type="project" value="InterPro"/>
</dbReference>
<dbReference type="PANTHER" id="PTHR19302:SF27">
    <property type="entry name" value="GAMMA-TUBULIN COMPLEX COMPONENT 4"/>
    <property type="match status" value="1"/>
</dbReference>
<dbReference type="GO" id="GO:0051321">
    <property type="term" value="P:meiotic cell cycle"/>
    <property type="evidence" value="ECO:0007669"/>
    <property type="project" value="TreeGrafter"/>
</dbReference>
<dbReference type="STRING" id="282301.A0A267DEN2"/>
<feature type="domain" description="Gamma tubulin complex component C-terminal" evidence="7">
    <location>
        <begin position="331"/>
        <end position="634"/>
    </location>
</feature>
<dbReference type="GO" id="GO:0000930">
    <property type="term" value="C:gamma-tubulin complex"/>
    <property type="evidence" value="ECO:0007669"/>
    <property type="project" value="TreeGrafter"/>
</dbReference>
<comment type="subcellular location">
    <subcellularLocation>
        <location evidence="1 6">Cytoplasm</location>
        <location evidence="1 6">Cytoskeleton</location>
        <location evidence="1 6">Microtubule organizing center</location>
    </subcellularLocation>
</comment>
<dbReference type="Pfam" id="PF04130">
    <property type="entry name" value="GCP_C_terminal"/>
    <property type="match status" value="1"/>
</dbReference>
<name>A0A267DEN2_9PLAT</name>
<evidence type="ECO:0000256" key="4">
    <source>
        <dbReference type="ARBA" id="ARBA00022701"/>
    </source>
</evidence>
<reference evidence="9 10" key="1">
    <citation type="submission" date="2017-06" db="EMBL/GenBank/DDBJ databases">
        <title>A platform for efficient transgenesis in Macrostomum lignano, a flatworm model organism for stem cell research.</title>
        <authorList>
            <person name="Berezikov E."/>
        </authorList>
    </citation>
    <scope>NUCLEOTIDE SEQUENCE [LARGE SCALE GENOMIC DNA]</scope>
    <source>
        <strain evidence="9">DV1</strain>
        <tissue evidence="9">Whole organism</tissue>
    </source>
</reference>
<comment type="caution">
    <text evidence="9">The sequence shown here is derived from an EMBL/GenBank/DDBJ whole genome shotgun (WGS) entry which is preliminary data.</text>
</comment>
<dbReference type="GO" id="GO:0007020">
    <property type="term" value="P:microtubule nucleation"/>
    <property type="evidence" value="ECO:0007669"/>
    <property type="project" value="InterPro"/>
</dbReference>
<evidence type="ECO:0000256" key="6">
    <source>
        <dbReference type="RuleBase" id="RU363050"/>
    </source>
</evidence>
<dbReference type="Pfam" id="PF17681">
    <property type="entry name" value="GCP_N_terminal"/>
    <property type="match status" value="1"/>
</dbReference>
<dbReference type="InterPro" id="IPR042241">
    <property type="entry name" value="GCP_C_sf"/>
</dbReference>
<sequence>MLHELLLALYGCPGSVIQQTQSGSLRLIDNLPFISPSEVPLINRLCQLGAHYIRFQDFIAERSSYLDSDKQTAGLYAKVFSDALDNCLETYRARLVDLESELIADPYLSLNYVQCRLEEFQLLFPALSDLLESIERSNARGTQLMEKIVHRMPCGLPSAQSAFDALLQRCNRLAYRQIGDWMLQGTLDDPYSEFFVRLVDQKQQQQEQQKKPTAAVPGAPNATTAAADTSSIIVSTGAQKAELQFSLLPAYLPLTLAQRILFVGEAVRCFGLNESRSSAFLAELERLFLPRLETLADASQFDLLALEEFVADVRSHVTEQLWRLLMEDYSLEQQLQAVKDFYLMGRGEFYLAFIDLAGPLLDKPPHRMLGQQLRACFERAARAVGLEDDQALKQFDVWFDDSQAAAAGAGGSASDADSWSRVGLKFKHGWPFHLLFNDDILARYCQVFRFLLIVKRVQLTLQRSWAAQMIAKRGCRNSRVNSAALSKLEPHFLQRSRMQHAVDNLVYYLQVDVIDSRFNALITAARTQRDVEQLQVSHDQFVTALTAQSFLHNRPVRACVTQLLHSCLEFAGLLRNSLDSQRVDLDSLLQRMTALGQDFHRQTWHLLGMLTGLQAQSTTYLNQLLLRLDFNRFFSTAKPAALIPLPPHLRQTDAT</sequence>
<dbReference type="GO" id="GO:0051011">
    <property type="term" value="F:microtubule minus-end binding"/>
    <property type="evidence" value="ECO:0007669"/>
    <property type="project" value="TreeGrafter"/>
</dbReference>